<sequence>MSQTAAQTAFMETTASKFESTNGELQSMLRTLMGNLEILQSGWKGAGGRSFQQVKEQWNQDQAKLQQALLETASAIRDSGKSYANTDSESSSRMNNVNRGGINLSL</sequence>
<dbReference type="InterPro" id="IPR010310">
    <property type="entry name" value="T7SS_ESAT-6-like"/>
</dbReference>
<evidence type="ECO:0000256" key="2">
    <source>
        <dbReference type="SAM" id="MobiDB-lite"/>
    </source>
</evidence>
<evidence type="ECO:0000313" key="4">
    <source>
        <dbReference type="Proteomes" id="UP001595816"/>
    </source>
</evidence>
<comment type="similarity">
    <text evidence="1">Belongs to the WXG100 family.</text>
</comment>
<dbReference type="NCBIfam" id="TIGR03930">
    <property type="entry name" value="WXG100_ESAT6"/>
    <property type="match status" value="1"/>
</dbReference>
<dbReference type="Pfam" id="PF06013">
    <property type="entry name" value="WXG100"/>
    <property type="match status" value="1"/>
</dbReference>
<evidence type="ECO:0000256" key="1">
    <source>
        <dbReference type="RuleBase" id="RU362001"/>
    </source>
</evidence>
<dbReference type="Proteomes" id="UP001595816">
    <property type="component" value="Unassembled WGS sequence"/>
</dbReference>
<dbReference type="SUPFAM" id="SSF140453">
    <property type="entry name" value="EsxAB dimer-like"/>
    <property type="match status" value="1"/>
</dbReference>
<proteinExistence type="inferred from homology"/>
<name>A0ABV8LF90_9ACTN</name>
<gene>
    <name evidence="3" type="ORF">ACFOZ4_03020</name>
</gene>
<evidence type="ECO:0000313" key="3">
    <source>
        <dbReference type="EMBL" id="MFC4129570.1"/>
    </source>
</evidence>
<reference evidence="4" key="1">
    <citation type="journal article" date="2019" name="Int. J. Syst. Evol. Microbiol.">
        <title>The Global Catalogue of Microorganisms (GCM) 10K type strain sequencing project: providing services to taxonomists for standard genome sequencing and annotation.</title>
        <authorList>
            <consortium name="The Broad Institute Genomics Platform"/>
            <consortium name="The Broad Institute Genome Sequencing Center for Infectious Disease"/>
            <person name="Wu L."/>
            <person name="Ma J."/>
        </authorList>
    </citation>
    <scope>NUCLEOTIDE SEQUENCE [LARGE SCALE GENOMIC DNA]</scope>
    <source>
        <strain evidence="4">CGMCC 4.7289</strain>
    </source>
</reference>
<organism evidence="3 4">
    <name type="scientific">Hamadaea flava</name>
    <dbReference type="NCBI Taxonomy" id="1742688"/>
    <lineage>
        <taxon>Bacteria</taxon>
        <taxon>Bacillati</taxon>
        <taxon>Actinomycetota</taxon>
        <taxon>Actinomycetes</taxon>
        <taxon>Micromonosporales</taxon>
        <taxon>Micromonosporaceae</taxon>
        <taxon>Hamadaea</taxon>
    </lineage>
</organism>
<dbReference type="Gene3D" id="1.10.287.1060">
    <property type="entry name" value="ESAT-6-like"/>
    <property type="match status" value="1"/>
</dbReference>
<protein>
    <recommendedName>
        <fullName evidence="1">ESAT-6-like protein</fullName>
    </recommendedName>
</protein>
<dbReference type="EMBL" id="JBHSAY010000003">
    <property type="protein sequence ID" value="MFC4129570.1"/>
    <property type="molecule type" value="Genomic_DNA"/>
</dbReference>
<dbReference type="RefSeq" id="WP_253759635.1">
    <property type="nucleotide sequence ID" value="NZ_JAMZDZ010000001.1"/>
</dbReference>
<feature type="region of interest" description="Disordered" evidence="2">
    <location>
        <begin position="78"/>
        <end position="106"/>
    </location>
</feature>
<dbReference type="InterPro" id="IPR036689">
    <property type="entry name" value="ESAT-6-like_sf"/>
</dbReference>
<accession>A0ABV8LF90</accession>
<comment type="caution">
    <text evidence="3">The sequence shown here is derived from an EMBL/GenBank/DDBJ whole genome shotgun (WGS) entry which is preliminary data.</text>
</comment>
<feature type="compositionally biased region" description="Polar residues" evidence="2">
    <location>
        <begin position="82"/>
        <end position="106"/>
    </location>
</feature>
<keyword evidence="4" id="KW-1185">Reference proteome</keyword>